<feature type="region of interest" description="Disordered" evidence="1">
    <location>
        <begin position="1"/>
        <end position="25"/>
    </location>
</feature>
<dbReference type="AlphaFoldDB" id="F9FHY4"/>
<name>F9FHY4_FUSOF</name>
<protein>
    <submittedName>
        <fullName evidence="2">Uncharacterized protein</fullName>
    </submittedName>
</protein>
<gene>
    <name evidence="2" type="ORF">FOXB_06013</name>
</gene>
<feature type="compositionally biased region" description="Basic and acidic residues" evidence="1">
    <location>
        <begin position="140"/>
        <end position="152"/>
    </location>
</feature>
<reference evidence="2" key="1">
    <citation type="journal article" date="2012" name="Mol. Plant Microbe Interact.">
        <title>A highly conserved effector in Fusarium oxysporum is required for full virulence on Arabidopsis.</title>
        <authorList>
            <person name="Thatcher L.F."/>
            <person name="Gardiner D.M."/>
            <person name="Kazan K."/>
            <person name="Manners J."/>
        </authorList>
    </citation>
    <scope>NUCLEOTIDE SEQUENCE [LARGE SCALE GENOMIC DNA]</scope>
    <source>
        <strain evidence="2">Fo5176</strain>
    </source>
</reference>
<dbReference type="OrthoDB" id="5063156at2759"/>
<accession>F9FHY4</accession>
<evidence type="ECO:0000313" key="2">
    <source>
        <dbReference type="EMBL" id="EGU83473.1"/>
    </source>
</evidence>
<comment type="caution">
    <text evidence="2">The sequence shown here is derived from an EMBL/GenBank/DDBJ whole genome shotgun (WGS) entry which is preliminary data.</text>
</comment>
<dbReference type="EMBL" id="AFQF01001836">
    <property type="protein sequence ID" value="EGU83473.1"/>
    <property type="molecule type" value="Genomic_DNA"/>
</dbReference>
<sequence>MYGSTRDEGSIGRKRETGMEKRQMLNGSTLVKAVDVGQQRTAGGANAAVQMPVGPNGAVLLQHYAPTEDKAEDRTRSTTGRDIDVILYDALRCTLQSCLDLYGIWRSSGESLDGGGEDGSKPPTGCVLAQSPCQVNPGSVRDKEELKQRSVGDEGTLCQLER</sequence>
<feature type="compositionally biased region" description="Basic and acidic residues" evidence="1">
    <location>
        <begin position="1"/>
        <end position="23"/>
    </location>
</feature>
<organism evidence="2">
    <name type="scientific">Fusarium oxysporum (strain Fo5176)</name>
    <name type="common">Fusarium vascular wilt</name>
    <dbReference type="NCBI Taxonomy" id="660025"/>
    <lineage>
        <taxon>Eukaryota</taxon>
        <taxon>Fungi</taxon>
        <taxon>Dikarya</taxon>
        <taxon>Ascomycota</taxon>
        <taxon>Pezizomycotina</taxon>
        <taxon>Sordariomycetes</taxon>
        <taxon>Hypocreomycetidae</taxon>
        <taxon>Hypocreales</taxon>
        <taxon>Nectriaceae</taxon>
        <taxon>Fusarium</taxon>
        <taxon>Fusarium oxysporum species complex</taxon>
    </lineage>
</organism>
<proteinExistence type="predicted"/>
<feature type="region of interest" description="Disordered" evidence="1">
    <location>
        <begin position="111"/>
        <end position="162"/>
    </location>
</feature>
<evidence type="ECO:0000256" key="1">
    <source>
        <dbReference type="SAM" id="MobiDB-lite"/>
    </source>
</evidence>
<dbReference type="PaxDb" id="5507-FOXG_00411P0"/>